<accession>A0A427YG80</accession>
<evidence type="ECO:0000313" key="3">
    <source>
        <dbReference type="Proteomes" id="UP000279259"/>
    </source>
</evidence>
<feature type="compositionally biased region" description="Low complexity" evidence="1">
    <location>
        <begin position="110"/>
        <end position="124"/>
    </location>
</feature>
<comment type="caution">
    <text evidence="2">The sequence shown here is derived from an EMBL/GenBank/DDBJ whole genome shotgun (WGS) entry which is preliminary data.</text>
</comment>
<reference evidence="2 3" key="1">
    <citation type="submission" date="2018-11" db="EMBL/GenBank/DDBJ databases">
        <title>Genome sequence of Saitozyma podzolica DSM 27192.</title>
        <authorList>
            <person name="Aliyu H."/>
            <person name="Gorte O."/>
            <person name="Ochsenreither K."/>
        </authorList>
    </citation>
    <scope>NUCLEOTIDE SEQUENCE [LARGE SCALE GENOMIC DNA]</scope>
    <source>
        <strain evidence="2 3">DSM 27192</strain>
    </source>
</reference>
<evidence type="ECO:0000256" key="1">
    <source>
        <dbReference type="SAM" id="MobiDB-lite"/>
    </source>
</evidence>
<feature type="region of interest" description="Disordered" evidence="1">
    <location>
        <begin position="72"/>
        <end position="137"/>
    </location>
</feature>
<keyword evidence="3" id="KW-1185">Reference proteome</keyword>
<dbReference type="AlphaFoldDB" id="A0A427YG80"/>
<sequence>MLSRLPPHSRSDRRPVSRHRRLIPAQIVTSTLAPYPSRIDSLSSSLLIPSSSLAPSLPRSLIPSLPHLSAPQPFPHVTHTTLTYSARSPRGPPSLPPRAAPSAPPPYPSPSTSSSSPLPGLGEEPVPPTIERRLARVEPVWTDAVVRVAQHREGENECGEGTERGRSGYHWTGSYVSRE</sequence>
<dbReference type="Proteomes" id="UP000279259">
    <property type="component" value="Unassembled WGS sequence"/>
</dbReference>
<feature type="region of interest" description="Disordered" evidence="1">
    <location>
        <begin position="152"/>
        <end position="179"/>
    </location>
</feature>
<evidence type="ECO:0000313" key="2">
    <source>
        <dbReference type="EMBL" id="RSH90175.1"/>
    </source>
</evidence>
<feature type="compositionally biased region" description="Basic and acidic residues" evidence="1">
    <location>
        <begin position="152"/>
        <end position="166"/>
    </location>
</feature>
<feature type="region of interest" description="Disordered" evidence="1">
    <location>
        <begin position="1"/>
        <end position="21"/>
    </location>
</feature>
<organism evidence="2 3">
    <name type="scientific">Saitozyma podzolica</name>
    <dbReference type="NCBI Taxonomy" id="1890683"/>
    <lineage>
        <taxon>Eukaryota</taxon>
        <taxon>Fungi</taxon>
        <taxon>Dikarya</taxon>
        <taxon>Basidiomycota</taxon>
        <taxon>Agaricomycotina</taxon>
        <taxon>Tremellomycetes</taxon>
        <taxon>Tremellales</taxon>
        <taxon>Trimorphomycetaceae</taxon>
        <taxon>Saitozyma</taxon>
    </lineage>
</organism>
<proteinExistence type="predicted"/>
<dbReference type="EMBL" id="RSCD01000011">
    <property type="protein sequence ID" value="RSH90175.1"/>
    <property type="molecule type" value="Genomic_DNA"/>
</dbReference>
<gene>
    <name evidence="2" type="ORF">EHS25_001509</name>
</gene>
<name>A0A427YG80_9TREE</name>
<protein>
    <submittedName>
        <fullName evidence="2">Uncharacterized protein</fullName>
    </submittedName>
</protein>
<feature type="compositionally biased region" description="Pro residues" evidence="1">
    <location>
        <begin position="90"/>
        <end position="109"/>
    </location>
</feature>